<dbReference type="PANTHER" id="PTHR32347">
    <property type="entry name" value="EFFLUX SYSTEM COMPONENT YKNX-RELATED"/>
    <property type="match status" value="1"/>
</dbReference>
<dbReference type="PANTHER" id="PTHR32347:SF23">
    <property type="entry name" value="BLL5650 PROTEIN"/>
    <property type="match status" value="1"/>
</dbReference>
<evidence type="ECO:0000256" key="1">
    <source>
        <dbReference type="ARBA" id="ARBA00004196"/>
    </source>
</evidence>
<reference evidence="6" key="1">
    <citation type="journal article" date="2011" name="PLoS Genet.">
        <title>Azospirillum genomes reveal transition of bacteria from aquatic to terrestrial environments.</title>
        <authorList>
            <person name="Wisniewski-Dye F."/>
            <person name="Borziak K."/>
            <person name="Khalsa-Moyers G."/>
            <person name="Alexandre G."/>
            <person name="Sukharnikov L.O."/>
            <person name="Wuichet K."/>
            <person name="Hurst G.B."/>
            <person name="McDonald W.H."/>
            <person name="Robertson J.S."/>
            <person name="Barbe V."/>
            <person name="Calteau A."/>
            <person name="Rouy Z."/>
            <person name="Mangenot S."/>
            <person name="Prigent-Combaret C."/>
            <person name="Normand P."/>
            <person name="Boyer M."/>
            <person name="Siguier P."/>
            <person name="Dessaux Y."/>
            <person name="Elmerich C."/>
            <person name="Condemine G."/>
            <person name="Krishnen G."/>
            <person name="Kennedy I."/>
            <person name="Paterson A.H."/>
            <person name="Gonzalez V."/>
            <person name="Mavingui P."/>
            <person name="Zhulin I.B."/>
        </authorList>
    </citation>
    <scope>NUCLEOTIDE SEQUENCE [LARGE SCALE GENOMIC DNA]</scope>
    <source>
        <strain evidence="6">4B</strain>
    </source>
</reference>
<organism evidence="5 6">
    <name type="scientific">Azospirillum lipoferum (strain 4B)</name>
    <dbReference type="NCBI Taxonomy" id="862719"/>
    <lineage>
        <taxon>Bacteria</taxon>
        <taxon>Pseudomonadati</taxon>
        <taxon>Pseudomonadota</taxon>
        <taxon>Alphaproteobacteria</taxon>
        <taxon>Rhodospirillales</taxon>
        <taxon>Azospirillaceae</taxon>
        <taxon>Azospirillum</taxon>
    </lineage>
</organism>
<comment type="subcellular location">
    <subcellularLocation>
        <location evidence="1">Cell envelope</location>
    </subcellularLocation>
</comment>
<feature type="domain" description="YbhG-like alpha-helical hairpin" evidence="4">
    <location>
        <begin position="85"/>
        <end position="199"/>
    </location>
</feature>
<dbReference type="RefSeq" id="WP_014248507.1">
    <property type="nucleotide sequence ID" value="NC_016622.1"/>
</dbReference>
<dbReference type="Gene3D" id="2.40.50.100">
    <property type="match status" value="1"/>
</dbReference>
<dbReference type="HOGENOM" id="CLU_018816_6_5_5"/>
<dbReference type="SUPFAM" id="SSF111369">
    <property type="entry name" value="HlyD-like secretion proteins"/>
    <property type="match status" value="2"/>
</dbReference>
<dbReference type="STRING" id="862719.AZOLI_2304"/>
<keyword evidence="6" id="KW-1185">Reference proteome</keyword>
<dbReference type="EMBL" id="FQ311868">
    <property type="protein sequence ID" value="CBS87520.1"/>
    <property type="molecule type" value="Genomic_DNA"/>
</dbReference>
<dbReference type="Proteomes" id="UP000005667">
    <property type="component" value="Chromosome"/>
</dbReference>
<accession>G7Z2A5</accession>
<name>G7Z2A5_AZOL4</name>
<evidence type="ECO:0000259" key="4">
    <source>
        <dbReference type="Pfam" id="PF25881"/>
    </source>
</evidence>
<dbReference type="GO" id="GO:0030313">
    <property type="term" value="C:cell envelope"/>
    <property type="evidence" value="ECO:0007669"/>
    <property type="project" value="UniProtKB-SubCell"/>
</dbReference>
<dbReference type="KEGG" id="ali:AZOLI_2304"/>
<evidence type="ECO:0000256" key="3">
    <source>
        <dbReference type="SAM" id="Coils"/>
    </source>
</evidence>
<dbReference type="InterPro" id="IPR059052">
    <property type="entry name" value="HH_YbhG-like"/>
</dbReference>
<dbReference type="InterPro" id="IPR050465">
    <property type="entry name" value="UPF0194_transport"/>
</dbReference>
<dbReference type="AlphaFoldDB" id="G7Z2A5"/>
<protein>
    <recommendedName>
        <fullName evidence="4">YbhG-like alpha-helical hairpin domain-containing protein</fullName>
    </recommendedName>
</protein>
<proteinExistence type="predicted"/>
<keyword evidence="2 3" id="KW-0175">Coiled coil</keyword>
<evidence type="ECO:0000313" key="5">
    <source>
        <dbReference type="EMBL" id="CBS87520.1"/>
    </source>
</evidence>
<dbReference type="Pfam" id="PF25881">
    <property type="entry name" value="HH_YBHG"/>
    <property type="match status" value="1"/>
</dbReference>
<dbReference type="OrthoDB" id="9809385at2"/>
<evidence type="ECO:0000256" key="2">
    <source>
        <dbReference type="ARBA" id="ARBA00023054"/>
    </source>
</evidence>
<evidence type="ECO:0000313" key="6">
    <source>
        <dbReference type="Proteomes" id="UP000005667"/>
    </source>
</evidence>
<gene>
    <name evidence="5" type="ordered locus">AZOLI_2304</name>
</gene>
<sequence length="332" mass="34509">MSGILAGLADGLAAFALALGLPFGAGGPPPLANGYVEGEYLRIAAPSAGTLESLSVVRGAQVAAGAPLFAIDRATANAERDRLAAVLAQARAQRADLATGKRPQEVAVLTAQKARAEAALRYSSAELARQQELVARKVTSPDKLDQARAAYDRDRGQLAEAEAQLAVAALPARPEQLRAADEAVSQAEAALVQAERRLADLAPAAPVAALVEDTLYNPGEWVPAGSPVVSLLPPERVKLVLFVPEPAMAAVAPGTVLSVRCDGCPPGLSARVTRIASQAEYTPPVIYSVGSREKLVFRVEAMPGRPLNPGLPVDVWPADVRPMDVGPVGRPQ</sequence>
<dbReference type="Gene3D" id="1.10.287.470">
    <property type="entry name" value="Helix hairpin bin"/>
    <property type="match status" value="2"/>
</dbReference>
<feature type="coiled-coil region" evidence="3">
    <location>
        <begin position="144"/>
        <end position="197"/>
    </location>
</feature>